<evidence type="ECO:0000256" key="3">
    <source>
        <dbReference type="ARBA" id="ARBA00022723"/>
    </source>
</evidence>
<dbReference type="InterPro" id="IPR005616">
    <property type="entry name" value="CcmH/CycL/Ccl2/NrfF_N"/>
</dbReference>
<keyword evidence="5" id="KW-0201">Cytochrome c-type biogenesis</keyword>
<comment type="similarity">
    <text evidence="1 7">Belongs to the CcmH/CycL/Ccl2/NrfF family.</text>
</comment>
<reference evidence="10" key="2">
    <citation type="submission" date="2012-02" db="EMBL/GenBank/DDBJ databases">
        <title>Complete genome sequence of Blastococcus saxobsidens strain DD2.</title>
        <authorList>
            <person name="Genoscope."/>
        </authorList>
    </citation>
    <scope>NUCLEOTIDE SEQUENCE [LARGE SCALE GENOMIC DNA]</scope>
    <source>
        <strain evidence="10">DD2</strain>
    </source>
</reference>
<dbReference type="STRING" id="1146883.BLASA_1891"/>
<dbReference type="InterPro" id="IPR051263">
    <property type="entry name" value="C-type_cytochrome_biogenesis"/>
</dbReference>
<proteinExistence type="inferred from homology"/>
<dbReference type="EMBL" id="FO117623">
    <property type="protein sequence ID" value="CCG02807.1"/>
    <property type="molecule type" value="Genomic_DNA"/>
</dbReference>
<evidence type="ECO:0000313" key="9">
    <source>
        <dbReference type="EMBL" id="CCG02807.1"/>
    </source>
</evidence>
<name>H6RQ38_BLASD</name>
<dbReference type="Pfam" id="PF03918">
    <property type="entry name" value="CcmH"/>
    <property type="match status" value="1"/>
</dbReference>
<reference evidence="9 10" key="1">
    <citation type="journal article" date="2012" name="J. Bacteriol.">
        <title>Genome Sequence of Blastococcus saxobsidens DD2, a Stone-Inhabiting Bacterium.</title>
        <authorList>
            <person name="Chouaia B."/>
            <person name="Crotti E."/>
            <person name="Brusetti L."/>
            <person name="Daffonchio D."/>
            <person name="Essoussi I."/>
            <person name="Nouioui I."/>
            <person name="Sbissi I."/>
            <person name="Ghodhbane-Gtari F."/>
            <person name="Gtari M."/>
            <person name="Vacherie B."/>
            <person name="Barbe V."/>
            <person name="Medigue C."/>
            <person name="Gury J."/>
            <person name="Pujic P."/>
            <person name="Normand P."/>
        </authorList>
    </citation>
    <scope>NUCLEOTIDE SEQUENCE [LARGE SCALE GENOMIC DNA]</scope>
    <source>
        <strain evidence="9 10">DD2</strain>
    </source>
</reference>
<dbReference type="OrthoDB" id="9804975at2"/>
<keyword evidence="3 7" id="KW-0479">Metal-binding</keyword>
<keyword evidence="2 7" id="KW-0349">Heme</keyword>
<organism evidence="9 10">
    <name type="scientific">Blastococcus saxobsidens (strain DD2)</name>
    <dbReference type="NCBI Taxonomy" id="1146883"/>
    <lineage>
        <taxon>Bacteria</taxon>
        <taxon>Bacillati</taxon>
        <taxon>Actinomycetota</taxon>
        <taxon>Actinomycetes</taxon>
        <taxon>Geodermatophilales</taxon>
        <taxon>Geodermatophilaceae</taxon>
        <taxon>Blastococcus</taxon>
    </lineage>
</organism>
<gene>
    <name evidence="9" type="ordered locus">BLASA_1891</name>
</gene>
<feature type="transmembrane region" description="Helical" evidence="7">
    <location>
        <begin position="7"/>
        <end position="28"/>
    </location>
</feature>
<dbReference type="HOGENOM" id="CLU_107187_2_2_11"/>
<evidence type="ECO:0000256" key="1">
    <source>
        <dbReference type="ARBA" id="ARBA00010342"/>
    </source>
</evidence>
<protein>
    <recommendedName>
        <fullName evidence="7">Cytochrome c-type biogenesis protein</fullName>
    </recommendedName>
</protein>
<accession>H6RQ38</accession>
<dbReference type="PANTHER" id="PTHR47870">
    <property type="entry name" value="CYTOCHROME C-TYPE BIOGENESIS PROTEIN CCMH"/>
    <property type="match status" value="1"/>
</dbReference>
<feature type="transmembrane region" description="Helical" evidence="7">
    <location>
        <begin position="103"/>
        <end position="122"/>
    </location>
</feature>
<dbReference type="AlphaFoldDB" id="H6RQ38"/>
<feature type="domain" description="CcmH/CycL/Ccl2/NrfF N-terminal" evidence="8">
    <location>
        <begin position="33"/>
        <end position="145"/>
    </location>
</feature>
<dbReference type="GO" id="GO:0017004">
    <property type="term" value="P:cytochrome complex assembly"/>
    <property type="evidence" value="ECO:0007669"/>
    <property type="project" value="UniProtKB-KW"/>
</dbReference>
<keyword evidence="10" id="KW-1185">Reference proteome</keyword>
<keyword evidence="7" id="KW-1133">Transmembrane helix</keyword>
<dbReference type="Gene3D" id="1.10.8.640">
    <property type="entry name" value="Cytochrome C biogenesis protein"/>
    <property type="match status" value="1"/>
</dbReference>
<dbReference type="Proteomes" id="UP000007517">
    <property type="component" value="Chromosome"/>
</dbReference>
<keyword evidence="7" id="KW-0472">Membrane</keyword>
<dbReference type="KEGG" id="bsd:BLASA_1891"/>
<evidence type="ECO:0000259" key="8">
    <source>
        <dbReference type="Pfam" id="PF03918"/>
    </source>
</evidence>
<keyword evidence="6 7" id="KW-0408">Iron</keyword>
<evidence type="ECO:0000256" key="6">
    <source>
        <dbReference type="ARBA" id="ARBA00023004"/>
    </source>
</evidence>
<evidence type="ECO:0000256" key="5">
    <source>
        <dbReference type="ARBA" id="ARBA00022748"/>
    </source>
</evidence>
<dbReference type="PANTHER" id="PTHR47870:SF1">
    <property type="entry name" value="CYTOCHROME C-TYPE BIOGENESIS PROTEIN CCMH"/>
    <property type="match status" value="1"/>
</dbReference>
<evidence type="ECO:0000256" key="4">
    <source>
        <dbReference type="ARBA" id="ARBA00022729"/>
    </source>
</evidence>
<dbReference type="eggNOG" id="COG3088">
    <property type="taxonomic scope" value="Bacteria"/>
</dbReference>
<dbReference type="InterPro" id="IPR038297">
    <property type="entry name" value="CcmH/CycL/NrfF/Ccl2_sf"/>
</dbReference>
<keyword evidence="7" id="KW-0812">Transmembrane</keyword>
<evidence type="ECO:0000313" key="10">
    <source>
        <dbReference type="Proteomes" id="UP000007517"/>
    </source>
</evidence>
<comment type="function">
    <text evidence="7">Possible subunit of a heme lyase.</text>
</comment>
<dbReference type="RefSeq" id="WP_014375690.1">
    <property type="nucleotide sequence ID" value="NC_016943.1"/>
</dbReference>
<evidence type="ECO:0000256" key="2">
    <source>
        <dbReference type="ARBA" id="ARBA00022617"/>
    </source>
</evidence>
<dbReference type="CDD" id="cd16378">
    <property type="entry name" value="CcmH_N"/>
    <property type="match status" value="1"/>
</dbReference>
<sequence>MPDRRRVGATSALVLALLTVTVVGLFTAGSGPRDRVAELEGQLRCPVCKSVSIAESPSETAVAMRRSVVEQVAAGRSDAEILQYFEARYGEWVLLDPPAQGRGVWLLVLPAVVAVGGLALVLTRARRSPAVPELSDDDRDRVAAALADARTRRHQDEDDEP</sequence>
<keyword evidence="4 7" id="KW-0732">Signal</keyword>
<dbReference type="GO" id="GO:0046872">
    <property type="term" value="F:metal ion binding"/>
    <property type="evidence" value="ECO:0007669"/>
    <property type="project" value="UniProtKB-KW"/>
</dbReference>
<dbReference type="GO" id="GO:0005886">
    <property type="term" value="C:plasma membrane"/>
    <property type="evidence" value="ECO:0007669"/>
    <property type="project" value="TreeGrafter"/>
</dbReference>
<evidence type="ECO:0000256" key="7">
    <source>
        <dbReference type="RuleBase" id="RU364112"/>
    </source>
</evidence>